<dbReference type="InterPro" id="IPR011761">
    <property type="entry name" value="ATP-grasp"/>
</dbReference>
<proteinExistence type="predicted"/>
<dbReference type="AlphaFoldDB" id="A0A1Q6I342"/>
<name>A0A1Q6I342_BACUN</name>
<evidence type="ECO:0000313" key="4">
    <source>
        <dbReference type="Proteomes" id="UP000186549"/>
    </source>
</evidence>
<keyword evidence="1" id="KW-0547">Nucleotide-binding</keyword>
<dbReference type="GO" id="GO:0046872">
    <property type="term" value="F:metal ion binding"/>
    <property type="evidence" value="ECO:0007669"/>
    <property type="project" value="InterPro"/>
</dbReference>
<evidence type="ECO:0000256" key="1">
    <source>
        <dbReference type="PROSITE-ProRule" id="PRU00409"/>
    </source>
</evidence>
<evidence type="ECO:0000259" key="2">
    <source>
        <dbReference type="PROSITE" id="PS50975"/>
    </source>
</evidence>
<evidence type="ECO:0000313" key="3">
    <source>
        <dbReference type="EMBL" id="OKZ33209.1"/>
    </source>
</evidence>
<dbReference type="Gene3D" id="3.30.470.20">
    <property type="entry name" value="ATP-grasp fold, B domain"/>
    <property type="match status" value="1"/>
</dbReference>
<organism evidence="3 4">
    <name type="scientific">Bacteroides uniformis</name>
    <dbReference type="NCBI Taxonomy" id="820"/>
    <lineage>
        <taxon>Bacteria</taxon>
        <taxon>Pseudomonadati</taxon>
        <taxon>Bacteroidota</taxon>
        <taxon>Bacteroidia</taxon>
        <taxon>Bacteroidales</taxon>
        <taxon>Bacteroidaceae</taxon>
        <taxon>Bacteroides</taxon>
    </lineage>
</organism>
<dbReference type="PROSITE" id="PS50975">
    <property type="entry name" value="ATP_GRASP"/>
    <property type="match status" value="1"/>
</dbReference>
<dbReference type="SUPFAM" id="SSF56059">
    <property type="entry name" value="Glutathione synthetase ATP-binding domain-like"/>
    <property type="match status" value="1"/>
</dbReference>
<sequence length="382" mass="44618">MKDIVIFAGSIGNTYSIVKSVTKRIKTRILIVFVNEKYASFFRYNRLVYNTEDWKIDSIETFQKKIELWYNKYLFVEKPIVYCTSDETCILISKMREWFEDRFVLTLPSNFIISTFNNKSTSIVEAGKHNIRLPLSKDIHNVGDIVSVEEFNFPVILKPLDYRSLGMIGFKVLVCYDYLSFKSQSLSILEKGISFQCQEYIEGGDEKSWFYIFYRSKNGTIVDCIGKKTVQHPVGQGIMAIGTSCDNETIKNISRTFLNQIDYIGIGGIEYKQNKSDYYFIEMSTRSEGFIRISDIAGIPIPLISYCDICNLPYYTFVLKQQDGKLYVDIIIYLIHILKNSEWGKILKIPTLLFSRKTIINVYPFTYYWFIFKQAIRKLLKM</sequence>
<dbReference type="Proteomes" id="UP000186549">
    <property type="component" value="Unassembled WGS sequence"/>
</dbReference>
<reference evidence="3 4" key="1">
    <citation type="journal article" date="2016" name="Nat. Biotechnol.">
        <title>Measurement of bacterial replication rates in microbial communities.</title>
        <authorList>
            <person name="Brown C.T."/>
            <person name="Olm M.R."/>
            <person name="Thomas B.C."/>
            <person name="Banfield J.F."/>
        </authorList>
    </citation>
    <scope>NUCLEOTIDE SEQUENCE [LARGE SCALE GENOMIC DNA]</scope>
    <source>
        <strain evidence="3">45_41</strain>
    </source>
</reference>
<accession>A0A1Q6I342</accession>
<feature type="domain" description="ATP-grasp" evidence="2">
    <location>
        <begin position="123"/>
        <end position="310"/>
    </location>
</feature>
<protein>
    <recommendedName>
        <fullName evidence="2">ATP-grasp domain-containing protein</fullName>
    </recommendedName>
</protein>
<keyword evidence="1" id="KW-0067">ATP-binding</keyword>
<gene>
    <name evidence="3" type="ORF">BHV79_09075</name>
</gene>
<dbReference type="GO" id="GO:0005524">
    <property type="term" value="F:ATP binding"/>
    <property type="evidence" value="ECO:0007669"/>
    <property type="project" value="UniProtKB-UniRule"/>
</dbReference>
<dbReference type="EMBL" id="MNQU01000212">
    <property type="protein sequence ID" value="OKZ33209.1"/>
    <property type="molecule type" value="Genomic_DNA"/>
</dbReference>
<comment type="caution">
    <text evidence="3">The sequence shown here is derived from an EMBL/GenBank/DDBJ whole genome shotgun (WGS) entry which is preliminary data.</text>
</comment>